<evidence type="ECO:0000256" key="2">
    <source>
        <dbReference type="ARBA" id="ARBA00022448"/>
    </source>
</evidence>
<feature type="transmembrane region" description="Helical" evidence="7">
    <location>
        <begin position="309"/>
        <end position="330"/>
    </location>
</feature>
<feature type="transmembrane region" description="Helical" evidence="7">
    <location>
        <begin position="471"/>
        <end position="491"/>
    </location>
</feature>
<dbReference type="PANTHER" id="PTHR11616:SF182">
    <property type="entry name" value="TRANSPORTER"/>
    <property type="match status" value="1"/>
</dbReference>
<name>A0ABM4D2Q3_HYDVU</name>
<comment type="similarity">
    <text evidence="6">Belongs to the sodium:neurotransmitter symporter (SNF) (TC 2.A.22) family.</text>
</comment>
<evidence type="ECO:0000313" key="8">
    <source>
        <dbReference type="Proteomes" id="UP001652625"/>
    </source>
</evidence>
<keyword evidence="2 6" id="KW-0813">Transport</keyword>
<evidence type="ECO:0000256" key="3">
    <source>
        <dbReference type="ARBA" id="ARBA00022692"/>
    </source>
</evidence>
<dbReference type="PROSITE" id="PS00610">
    <property type="entry name" value="NA_NEUROTRAN_SYMP_1"/>
    <property type="match status" value="1"/>
</dbReference>
<organism evidence="8 9">
    <name type="scientific">Hydra vulgaris</name>
    <name type="common">Hydra</name>
    <name type="synonym">Hydra attenuata</name>
    <dbReference type="NCBI Taxonomy" id="6087"/>
    <lineage>
        <taxon>Eukaryota</taxon>
        <taxon>Metazoa</taxon>
        <taxon>Cnidaria</taxon>
        <taxon>Hydrozoa</taxon>
        <taxon>Hydroidolina</taxon>
        <taxon>Anthoathecata</taxon>
        <taxon>Aplanulata</taxon>
        <taxon>Hydridae</taxon>
        <taxon>Hydra</taxon>
    </lineage>
</organism>
<feature type="transmembrane region" description="Helical" evidence="7">
    <location>
        <begin position="231"/>
        <end position="250"/>
    </location>
</feature>
<protein>
    <recommendedName>
        <fullName evidence="6">Transporter</fullName>
    </recommendedName>
</protein>
<dbReference type="InterPro" id="IPR037272">
    <property type="entry name" value="SNS_sf"/>
</dbReference>
<evidence type="ECO:0000313" key="9">
    <source>
        <dbReference type="RefSeq" id="XP_065668539.1"/>
    </source>
</evidence>
<evidence type="ECO:0000256" key="5">
    <source>
        <dbReference type="ARBA" id="ARBA00023136"/>
    </source>
</evidence>
<feature type="transmembrane region" description="Helical" evidence="7">
    <location>
        <begin position="342"/>
        <end position="363"/>
    </location>
</feature>
<feature type="transmembrane region" description="Helical" evidence="7">
    <location>
        <begin position="511"/>
        <end position="531"/>
    </location>
</feature>
<feature type="transmembrane region" description="Helical" evidence="7">
    <location>
        <begin position="575"/>
        <end position="596"/>
    </location>
</feature>
<keyword evidence="4 7" id="KW-1133">Transmembrane helix</keyword>
<feature type="transmembrane region" description="Helical" evidence="7">
    <location>
        <begin position="440"/>
        <end position="465"/>
    </location>
</feature>
<feature type="transmembrane region" description="Helical" evidence="7">
    <location>
        <begin position="87"/>
        <end position="106"/>
    </location>
</feature>
<dbReference type="GeneID" id="100211093"/>
<reference evidence="9" key="1">
    <citation type="submission" date="2025-08" db="UniProtKB">
        <authorList>
            <consortium name="RefSeq"/>
        </authorList>
    </citation>
    <scope>IDENTIFICATION</scope>
</reference>
<feature type="transmembrane region" description="Helical" evidence="7">
    <location>
        <begin position="262"/>
        <end position="289"/>
    </location>
</feature>
<keyword evidence="3 6" id="KW-0812">Transmembrane</keyword>
<keyword evidence="8" id="KW-1185">Reference proteome</keyword>
<dbReference type="PANTHER" id="PTHR11616">
    <property type="entry name" value="SODIUM/CHLORIDE DEPENDENT TRANSPORTER"/>
    <property type="match status" value="1"/>
</dbReference>
<feature type="transmembrane region" description="Helical" evidence="7">
    <location>
        <begin position="400"/>
        <end position="419"/>
    </location>
</feature>
<dbReference type="Proteomes" id="UP001652625">
    <property type="component" value="Chromosome 12"/>
</dbReference>
<accession>A0ABM4D2Q3</accession>
<dbReference type="PRINTS" id="PR00176">
    <property type="entry name" value="NANEUSMPORT"/>
</dbReference>
<dbReference type="NCBIfam" id="NF037979">
    <property type="entry name" value="Na_transp"/>
    <property type="match status" value="1"/>
</dbReference>
<keyword evidence="5 7" id="KW-0472">Membrane</keyword>
<dbReference type="InterPro" id="IPR000175">
    <property type="entry name" value="Na/ntran_symport"/>
</dbReference>
<keyword evidence="6" id="KW-0769">Symport</keyword>
<evidence type="ECO:0000256" key="6">
    <source>
        <dbReference type="RuleBase" id="RU003732"/>
    </source>
</evidence>
<comment type="subcellular location">
    <subcellularLocation>
        <location evidence="1">Membrane</location>
        <topology evidence="1">Multi-pass membrane protein</topology>
    </subcellularLocation>
</comment>
<evidence type="ECO:0000256" key="4">
    <source>
        <dbReference type="ARBA" id="ARBA00022989"/>
    </source>
</evidence>
<proteinExistence type="inferred from homology"/>
<dbReference type="SUPFAM" id="SSF161070">
    <property type="entry name" value="SNF-like"/>
    <property type="match status" value="1"/>
</dbReference>
<sequence length="650" mass="73223">MAEENIKVLSLNNGCGDGKVIFGEEYEKVPLKDEIVEVDVKIAPHEKREAWGHKAEFILASIGLAVGLGNVWRFPYLCQKNGGGAFLIPYFIMMVIEGIPLFYLEFAVGQRFRRSAVGCWKKIHPALMGIGISCIVVSCLLCIYYVAILAWCFYYLFASLTSKLPWQLENCPQYLEYSNISALCAVNKTLNDMCLLKERFPDCCVHDPQLYYFYRKALNISPSITDLGDGIQWKLFGCLVLSWIIAYACIVKGVKSSGKAVYFTATFPYVVLIILFFVGVTLEGASIGIKALFTPDFSKLKDPTIWMDAATQMFYTLSVGFGAHISFASYMPIKNNCVRDALTIVILDCGTSVFAGIVVFSILGHREFTLGAPANKIGGGPGLAFITFCDAFLQMPASPVWSVLFFFMLILLGIDSEFGTLEGAIAPFYDMKWVKMRKEVFTGIVAFCMLLCGISLVSSSGFYAFQIFDDYAVSLGLLFIAFFQTISISWVYGNDKFADDIEYMTGKRPYFFWMICWKYISPLAIFIIFVSNCHQLVSNSLKYSAYVGCAQQEHDISPLGKGVNGSIAQFEYPPWALFIIFIFILSSLVPIFFFIIKDIIEHPSLWLKNIRKKLTNIKEYHPDPYRVDPSRRRTNEEVEATIINESKFDD</sequence>
<feature type="transmembrane region" description="Helical" evidence="7">
    <location>
        <begin position="57"/>
        <end position="75"/>
    </location>
</feature>
<feature type="transmembrane region" description="Helical" evidence="7">
    <location>
        <begin position="127"/>
        <end position="157"/>
    </location>
</feature>
<gene>
    <name evidence="9" type="primary">LOC100211093</name>
</gene>
<evidence type="ECO:0000256" key="1">
    <source>
        <dbReference type="ARBA" id="ARBA00004141"/>
    </source>
</evidence>
<dbReference type="PROSITE" id="PS50267">
    <property type="entry name" value="NA_NEUROTRAN_SYMP_3"/>
    <property type="match status" value="1"/>
</dbReference>
<dbReference type="RefSeq" id="XP_065668539.1">
    <property type="nucleotide sequence ID" value="XM_065812467.1"/>
</dbReference>
<dbReference type="Pfam" id="PF00209">
    <property type="entry name" value="SNF"/>
    <property type="match status" value="1"/>
</dbReference>
<evidence type="ECO:0000256" key="7">
    <source>
        <dbReference type="SAM" id="Phobius"/>
    </source>
</evidence>